<name>A0A0M9FT35_LEPPY</name>
<organism evidence="4 5">
    <name type="scientific">Leptomonas pyrrhocoris</name>
    <name type="common">Firebug parasite</name>
    <dbReference type="NCBI Taxonomy" id="157538"/>
    <lineage>
        <taxon>Eukaryota</taxon>
        <taxon>Discoba</taxon>
        <taxon>Euglenozoa</taxon>
        <taxon>Kinetoplastea</taxon>
        <taxon>Metakinetoplastina</taxon>
        <taxon>Trypanosomatida</taxon>
        <taxon>Trypanosomatidae</taxon>
        <taxon>Leishmaniinae</taxon>
        <taxon>Leptomonas</taxon>
    </lineage>
</organism>
<sequence>MQPFRLSTPVCVLAVLLSCFAATTAQADMFLAPTASYVPVAALDDLQRACQAVQADSTVQALYTAAVKTDVNEYMANQSATQAFVAAAYTDKVGWYWHVTQMGETSTFAVLASEFVGGRLPDGTTGRYAVYSTTAGGLQAADGRTDYKVLCYTERRYSEKKKSKFPWWAILIIVLGCVAVVAVVLTVVLCCCCKKKQRYTDDNEDGESALSSRSGSFRTQSTSFAGSSRTGSFSRSSSFSSRGSSFSGASKSSSVTGSTATSSVGSASLSSSAASSSATSATTRSSSVSSRSGPSTSRGSTSTASSRSSSSPSEF</sequence>
<protein>
    <submittedName>
        <fullName evidence="4">Uncharacterized protein</fullName>
    </submittedName>
</protein>
<keyword evidence="2" id="KW-1133">Transmembrane helix</keyword>
<proteinExistence type="predicted"/>
<reference evidence="4 5" key="1">
    <citation type="submission" date="2015-07" db="EMBL/GenBank/DDBJ databases">
        <title>High-quality genome of monoxenous trypanosomatid Leptomonas pyrrhocoris.</title>
        <authorList>
            <person name="Flegontov P."/>
            <person name="Butenko A."/>
            <person name="Firsov S."/>
            <person name="Vlcek C."/>
            <person name="Logacheva M.D."/>
            <person name="Field M."/>
            <person name="Filatov D."/>
            <person name="Flegontova O."/>
            <person name="Gerasimov E."/>
            <person name="Jackson A.P."/>
            <person name="Kelly S."/>
            <person name="Opperdoes F."/>
            <person name="O'Reilly A."/>
            <person name="Votypka J."/>
            <person name="Yurchenko V."/>
            <person name="Lukes J."/>
        </authorList>
    </citation>
    <scope>NUCLEOTIDE SEQUENCE [LARGE SCALE GENOMIC DNA]</scope>
    <source>
        <strain evidence="4">H10</strain>
    </source>
</reference>
<keyword evidence="5" id="KW-1185">Reference proteome</keyword>
<evidence type="ECO:0000313" key="4">
    <source>
        <dbReference type="EMBL" id="KPA75505.1"/>
    </source>
</evidence>
<dbReference type="AlphaFoldDB" id="A0A0M9FT35"/>
<comment type="caution">
    <text evidence="4">The sequence shown here is derived from an EMBL/GenBank/DDBJ whole genome shotgun (WGS) entry which is preliminary data.</text>
</comment>
<keyword evidence="2" id="KW-0812">Transmembrane</keyword>
<evidence type="ECO:0000256" key="2">
    <source>
        <dbReference type="SAM" id="Phobius"/>
    </source>
</evidence>
<evidence type="ECO:0000256" key="3">
    <source>
        <dbReference type="SAM" id="SignalP"/>
    </source>
</evidence>
<gene>
    <name evidence="4" type="ORF">ABB37_08402</name>
</gene>
<evidence type="ECO:0000256" key="1">
    <source>
        <dbReference type="SAM" id="MobiDB-lite"/>
    </source>
</evidence>
<dbReference type="Proteomes" id="UP000037923">
    <property type="component" value="Unassembled WGS sequence"/>
</dbReference>
<feature type="signal peptide" evidence="3">
    <location>
        <begin position="1"/>
        <end position="27"/>
    </location>
</feature>
<evidence type="ECO:0000313" key="5">
    <source>
        <dbReference type="Proteomes" id="UP000037923"/>
    </source>
</evidence>
<dbReference type="RefSeq" id="XP_015653944.1">
    <property type="nucleotide sequence ID" value="XM_015807405.1"/>
</dbReference>
<dbReference type="PROSITE" id="PS51257">
    <property type="entry name" value="PROKAR_LIPOPROTEIN"/>
    <property type="match status" value="1"/>
</dbReference>
<feature type="chain" id="PRO_5005835974" evidence="3">
    <location>
        <begin position="28"/>
        <end position="315"/>
    </location>
</feature>
<accession>A0A0M9FT35</accession>
<feature type="compositionally biased region" description="Polar residues" evidence="1">
    <location>
        <begin position="209"/>
        <end position="220"/>
    </location>
</feature>
<feature type="compositionally biased region" description="Low complexity" evidence="1">
    <location>
        <begin position="221"/>
        <end position="315"/>
    </location>
</feature>
<dbReference type="EMBL" id="LGTL01000024">
    <property type="protein sequence ID" value="KPA75505.1"/>
    <property type="molecule type" value="Genomic_DNA"/>
</dbReference>
<dbReference type="GeneID" id="26908686"/>
<dbReference type="VEuPathDB" id="TriTrypDB:LpyrH10_24_0420"/>
<feature type="transmembrane region" description="Helical" evidence="2">
    <location>
        <begin position="165"/>
        <end position="190"/>
    </location>
</feature>
<feature type="region of interest" description="Disordered" evidence="1">
    <location>
        <begin position="200"/>
        <end position="315"/>
    </location>
</feature>
<keyword evidence="2" id="KW-0472">Membrane</keyword>
<keyword evidence="3" id="KW-0732">Signal</keyword>
<dbReference type="OrthoDB" id="267053at2759"/>